<dbReference type="Pfam" id="PF00535">
    <property type="entry name" value="Glycos_transf_2"/>
    <property type="match status" value="1"/>
</dbReference>
<evidence type="ECO:0000259" key="1">
    <source>
        <dbReference type="Pfam" id="PF00535"/>
    </source>
</evidence>
<dbReference type="Gene3D" id="3.90.550.10">
    <property type="entry name" value="Spore Coat Polysaccharide Biosynthesis Protein SpsA, Chain A"/>
    <property type="match status" value="1"/>
</dbReference>
<feature type="domain" description="Glycosyltransferase 2-like" evidence="1">
    <location>
        <begin position="16"/>
        <end position="148"/>
    </location>
</feature>
<dbReference type="EMBL" id="VYQE01000008">
    <property type="protein sequence ID" value="KAA9005042.1"/>
    <property type="molecule type" value="Genomic_DNA"/>
</dbReference>
<dbReference type="InterPro" id="IPR001173">
    <property type="entry name" value="Glyco_trans_2-like"/>
</dbReference>
<gene>
    <name evidence="2" type="ORF">F3S47_18610</name>
</gene>
<reference evidence="2 3" key="1">
    <citation type="submission" date="2019-09" db="EMBL/GenBank/DDBJ databases">
        <authorList>
            <person name="Park J.-S."/>
            <person name="Choi H.-J."/>
        </authorList>
    </citation>
    <scope>NUCLEOTIDE SEQUENCE [LARGE SCALE GENOMIC DNA]</scope>
    <source>
        <strain evidence="2 3">176SS1-4</strain>
    </source>
</reference>
<dbReference type="CDD" id="cd00761">
    <property type="entry name" value="Glyco_tranf_GTA_type"/>
    <property type="match status" value="1"/>
</dbReference>
<dbReference type="InterPro" id="IPR029044">
    <property type="entry name" value="Nucleotide-diphossugar_trans"/>
</dbReference>
<keyword evidence="3" id="KW-1185">Reference proteome</keyword>
<comment type="caution">
    <text evidence="2">The sequence shown here is derived from an EMBL/GenBank/DDBJ whole genome shotgun (WGS) entry which is preliminary data.</text>
</comment>
<proteinExistence type="predicted"/>
<protein>
    <submittedName>
        <fullName evidence="2">Glycosyltransferase family 2 protein</fullName>
    </submittedName>
</protein>
<dbReference type="Proteomes" id="UP000326554">
    <property type="component" value="Unassembled WGS sequence"/>
</dbReference>
<dbReference type="SUPFAM" id="SSF53448">
    <property type="entry name" value="Nucleotide-diphospho-sugar transferases"/>
    <property type="match status" value="1"/>
</dbReference>
<sequence length="374" mass="41632">MAKGEVDSIRSGPVVSIIVATFNAASTIGTALRSLLAQTYKNIQIIVVDDCSTDQGETISAVEKYIDDSGTIDLIRLNTNGGAYVARNSGLDIAEGKYVTLHDADDWSHPQKIERQVAYMEANPDCMACTSEQARTTNELDFAKVRSHLITYNTSSLMFRRTPVAKQLGYWDTVRLGADSEFIGRIQKVFGERSFRKLRTGPLSFQRISDSSVTTSNTTGLSGVYYGVRREYHDAQKFHISKAPSLRYENWTEGAFLAPRMMRSKRGNRDQEPGHYPLVIFGDFREPSGSIRNFLDELPVLIDKYGRIGLVEAQIYDAPLPSAMGICPEVRSRLVDGVVEVVVYGETVTCDVTLRLQEDAGVGQKFLPDVRVKY</sequence>
<dbReference type="PANTHER" id="PTHR22916">
    <property type="entry name" value="GLYCOSYLTRANSFERASE"/>
    <property type="match status" value="1"/>
</dbReference>
<dbReference type="AlphaFoldDB" id="A0A5J5GB49"/>
<accession>A0A5J5GB49</accession>
<dbReference type="GO" id="GO:0016758">
    <property type="term" value="F:hexosyltransferase activity"/>
    <property type="evidence" value="ECO:0007669"/>
    <property type="project" value="UniProtKB-ARBA"/>
</dbReference>
<dbReference type="PANTHER" id="PTHR22916:SF3">
    <property type="entry name" value="UDP-GLCNAC:BETAGAL BETA-1,3-N-ACETYLGLUCOSAMINYLTRANSFERASE-LIKE PROTEIN 1"/>
    <property type="match status" value="1"/>
</dbReference>
<name>A0A5J5GB49_9RHOB</name>
<organism evidence="2 3">
    <name type="scientific">Histidinibacterium aquaticum</name>
    <dbReference type="NCBI Taxonomy" id="2613962"/>
    <lineage>
        <taxon>Bacteria</taxon>
        <taxon>Pseudomonadati</taxon>
        <taxon>Pseudomonadota</taxon>
        <taxon>Alphaproteobacteria</taxon>
        <taxon>Rhodobacterales</taxon>
        <taxon>Paracoccaceae</taxon>
        <taxon>Histidinibacterium</taxon>
    </lineage>
</organism>
<evidence type="ECO:0000313" key="3">
    <source>
        <dbReference type="Proteomes" id="UP000326554"/>
    </source>
</evidence>
<evidence type="ECO:0000313" key="2">
    <source>
        <dbReference type="EMBL" id="KAA9005042.1"/>
    </source>
</evidence>
<keyword evidence="2" id="KW-0808">Transferase</keyword>